<dbReference type="OrthoDB" id="8904098at2759"/>
<dbReference type="FunFam" id="1.20.1250.20:FF:000049">
    <property type="entry name" value="Solute carrier family 15 member 2"/>
    <property type="match status" value="1"/>
</dbReference>
<accession>A0A9J6CMT9</accession>
<keyword evidence="6" id="KW-0653">Protein transport</keyword>
<feature type="transmembrane region" description="Helical" evidence="11">
    <location>
        <begin position="283"/>
        <end position="300"/>
    </location>
</feature>
<comment type="subcellular location">
    <subcellularLocation>
        <location evidence="1 10">Membrane</location>
        <topology evidence="1 10">Multi-pass membrane protein</topology>
    </subcellularLocation>
</comment>
<keyword evidence="4 10" id="KW-0812">Transmembrane</keyword>
<dbReference type="EMBL" id="JADBJN010000001">
    <property type="protein sequence ID" value="KAG5683602.1"/>
    <property type="molecule type" value="Genomic_DNA"/>
</dbReference>
<evidence type="ECO:0000256" key="9">
    <source>
        <dbReference type="ARBA" id="ARBA00078114"/>
    </source>
</evidence>
<evidence type="ECO:0000313" key="12">
    <source>
        <dbReference type="EMBL" id="KAG5683602.1"/>
    </source>
</evidence>
<dbReference type="PROSITE" id="PS01022">
    <property type="entry name" value="PTR2_1"/>
    <property type="match status" value="1"/>
</dbReference>
<evidence type="ECO:0000256" key="5">
    <source>
        <dbReference type="ARBA" id="ARBA00022856"/>
    </source>
</evidence>
<feature type="transmembrane region" description="Helical" evidence="11">
    <location>
        <begin position="620"/>
        <end position="640"/>
    </location>
</feature>
<dbReference type="PROSITE" id="PS01023">
    <property type="entry name" value="PTR2_2"/>
    <property type="match status" value="1"/>
</dbReference>
<dbReference type="Gene3D" id="1.20.1250.20">
    <property type="entry name" value="MFS general substrate transporter like domains"/>
    <property type="match status" value="2"/>
</dbReference>
<feature type="transmembrane region" description="Helical" evidence="11">
    <location>
        <begin position="165"/>
        <end position="185"/>
    </location>
</feature>
<feature type="transmembrane region" description="Helical" evidence="11">
    <location>
        <begin position="131"/>
        <end position="153"/>
    </location>
</feature>
<keyword evidence="5" id="KW-0571">Peptide transport</keyword>
<dbReference type="PANTHER" id="PTHR11654">
    <property type="entry name" value="OLIGOPEPTIDE TRANSPORTER-RELATED"/>
    <property type="match status" value="1"/>
</dbReference>
<name>A0A9J6CMT9_POLVA</name>
<dbReference type="InterPro" id="IPR018456">
    <property type="entry name" value="PTR2_symporter_CS"/>
</dbReference>
<sequence length="692" mass="77532">MAASIKSKDDLIKRSTTDIESIQKKSKFPKSVFFIVANEFCERFNYYGIRAILSLYLTRKLLLSDDTATIIYHGFASLVYSFCVLGAIIADSFLGKFLTIVWLSIVYLIGNIIMTLGAVEPWKLPNLEFAMIGLVLIALGSGGIKPCVAAFGGEQFKLPQQAKQLAIFFSMFYFSINLGSFFSTIVTPILRENIVCFGMIDCYPLGFGLPAVLMSVAIIIFLIGKPMYKILPNQGNMFVKVCGCIANAISTRAKEKNTNPCEHWLDYAEAKYGRKLVMETKTLLKLLVLYIPLPLFWALYDQQGSRWTFQATRMDGDFGWITIQPDQMQVINPLLILIFIPLCEIFLYPILARFGIRRPLQKMTLGGILAGVAFLCSMVLEIHLEKTYPLLPSSGESQLRMFNGGPCAYEVTTNLEGNAAKFELPPNSYFSDLKIKVPEETRSFEYKLRTLNNPNCASSDGVGLLNSGKANSIFLNGKNYVNQYVDDTDKSNGLATIRILASLPATSNVVLMHSKKGIIYEEPASFHELKEIPVGNYKIMVDNKMIGEHKIQIGGVYSIVIYEVNQGKFSVNVFTITEPNSISILWLIPQYFCVTLAEVMFAVTGLEFSYTQAPESMKSVLQGCWQMTVGLGNLIVAIVVTTKMFESQAFEFLLFALMMFLDMAIFMVLGIYYKPIPLEELKKVENESNEKK</sequence>
<evidence type="ECO:0000256" key="6">
    <source>
        <dbReference type="ARBA" id="ARBA00022927"/>
    </source>
</evidence>
<evidence type="ECO:0000256" key="1">
    <source>
        <dbReference type="ARBA" id="ARBA00004141"/>
    </source>
</evidence>
<evidence type="ECO:0000256" key="7">
    <source>
        <dbReference type="ARBA" id="ARBA00022989"/>
    </source>
</evidence>
<keyword evidence="3 10" id="KW-0813">Transport</keyword>
<feature type="transmembrane region" description="Helical" evidence="11">
    <location>
        <begin position="330"/>
        <end position="351"/>
    </location>
</feature>
<feature type="transmembrane region" description="Helical" evidence="11">
    <location>
        <begin position="584"/>
        <end position="608"/>
    </location>
</feature>
<proteinExistence type="inferred from homology"/>
<evidence type="ECO:0000313" key="13">
    <source>
        <dbReference type="Proteomes" id="UP001107558"/>
    </source>
</evidence>
<dbReference type="GO" id="GO:0022857">
    <property type="term" value="F:transmembrane transporter activity"/>
    <property type="evidence" value="ECO:0007669"/>
    <property type="project" value="InterPro"/>
</dbReference>
<feature type="transmembrane region" description="Helical" evidence="11">
    <location>
        <begin position="363"/>
        <end position="384"/>
    </location>
</feature>
<comment type="caution">
    <text evidence="12">The sequence shown here is derived from an EMBL/GenBank/DDBJ whole genome shotgun (WGS) entry which is preliminary data.</text>
</comment>
<feature type="transmembrane region" description="Helical" evidence="11">
    <location>
        <begin position="652"/>
        <end position="673"/>
    </location>
</feature>
<dbReference type="Pfam" id="PF00854">
    <property type="entry name" value="PTR2"/>
    <property type="match status" value="2"/>
</dbReference>
<dbReference type="InterPro" id="IPR000109">
    <property type="entry name" value="POT_fam"/>
</dbReference>
<keyword evidence="13" id="KW-1185">Reference proteome</keyword>
<dbReference type="GO" id="GO:0016020">
    <property type="term" value="C:membrane"/>
    <property type="evidence" value="ECO:0007669"/>
    <property type="project" value="UniProtKB-SubCell"/>
</dbReference>
<dbReference type="Proteomes" id="UP001107558">
    <property type="component" value="Chromosome 1"/>
</dbReference>
<evidence type="ECO:0000256" key="2">
    <source>
        <dbReference type="ARBA" id="ARBA00005982"/>
    </source>
</evidence>
<feature type="transmembrane region" description="Helical" evidence="11">
    <location>
        <begin position="205"/>
        <end position="224"/>
    </location>
</feature>
<evidence type="ECO:0000256" key="4">
    <source>
        <dbReference type="ARBA" id="ARBA00022692"/>
    </source>
</evidence>
<evidence type="ECO:0000256" key="8">
    <source>
        <dbReference type="ARBA" id="ARBA00023136"/>
    </source>
</evidence>
<keyword evidence="7 11" id="KW-1133">Transmembrane helix</keyword>
<dbReference type="AlphaFoldDB" id="A0A9J6CMT9"/>
<protein>
    <recommendedName>
        <fullName evidence="9">Oligopeptide transporter 1</fullName>
    </recommendedName>
</protein>
<gene>
    <name evidence="12" type="ORF">PVAND_012875</name>
</gene>
<organism evidence="12 13">
    <name type="scientific">Polypedilum vanderplanki</name>
    <name type="common">Sleeping chironomid midge</name>
    <dbReference type="NCBI Taxonomy" id="319348"/>
    <lineage>
        <taxon>Eukaryota</taxon>
        <taxon>Metazoa</taxon>
        <taxon>Ecdysozoa</taxon>
        <taxon>Arthropoda</taxon>
        <taxon>Hexapoda</taxon>
        <taxon>Insecta</taxon>
        <taxon>Pterygota</taxon>
        <taxon>Neoptera</taxon>
        <taxon>Endopterygota</taxon>
        <taxon>Diptera</taxon>
        <taxon>Nematocera</taxon>
        <taxon>Chironomoidea</taxon>
        <taxon>Chironomidae</taxon>
        <taxon>Chironominae</taxon>
        <taxon>Polypedilum</taxon>
        <taxon>Polypedilum</taxon>
    </lineage>
</organism>
<dbReference type="CDD" id="cd17347">
    <property type="entry name" value="MFS_SLC15A1_2_like"/>
    <property type="match status" value="1"/>
</dbReference>
<dbReference type="SUPFAM" id="SSF103473">
    <property type="entry name" value="MFS general substrate transporter"/>
    <property type="match status" value="1"/>
</dbReference>
<feature type="transmembrane region" description="Helical" evidence="11">
    <location>
        <begin position="70"/>
        <end position="90"/>
    </location>
</feature>
<dbReference type="GO" id="GO:0015031">
    <property type="term" value="P:protein transport"/>
    <property type="evidence" value="ECO:0007669"/>
    <property type="project" value="UniProtKB-KW"/>
</dbReference>
<reference evidence="12" key="1">
    <citation type="submission" date="2021-03" db="EMBL/GenBank/DDBJ databases">
        <title>Chromosome level genome of the anhydrobiotic midge Polypedilum vanderplanki.</title>
        <authorList>
            <person name="Yoshida Y."/>
            <person name="Kikawada T."/>
            <person name="Gusev O."/>
        </authorList>
    </citation>
    <scope>NUCLEOTIDE SEQUENCE</scope>
    <source>
        <strain evidence="12">NIAS01</strain>
        <tissue evidence="12">Whole body or cell culture</tissue>
    </source>
</reference>
<evidence type="ECO:0000256" key="11">
    <source>
        <dbReference type="SAM" id="Phobius"/>
    </source>
</evidence>
<evidence type="ECO:0000256" key="10">
    <source>
        <dbReference type="RuleBase" id="RU003755"/>
    </source>
</evidence>
<comment type="similarity">
    <text evidence="2 10">Belongs to the major facilitator superfamily. Proton-dependent oligopeptide transporter (POT/PTR) (TC 2.A.17) family.</text>
</comment>
<dbReference type="InterPro" id="IPR036259">
    <property type="entry name" value="MFS_trans_sf"/>
</dbReference>
<feature type="transmembrane region" description="Helical" evidence="11">
    <location>
        <begin position="97"/>
        <end position="119"/>
    </location>
</feature>
<dbReference type="GO" id="GO:0006857">
    <property type="term" value="P:oligopeptide transport"/>
    <property type="evidence" value="ECO:0007669"/>
    <property type="project" value="InterPro"/>
</dbReference>
<keyword evidence="8 11" id="KW-0472">Membrane</keyword>
<evidence type="ECO:0000256" key="3">
    <source>
        <dbReference type="ARBA" id="ARBA00022448"/>
    </source>
</evidence>